<dbReference type="Proteomes" id="UP000008311">
    <property type="component" value="Unassembled WGS sequence"/>
</dbReference>
<evidence type="ECO:0000313" key="3">
    <source>
        <dbReference type="EMBL" id="EEF39143.1"/>
    </source>
</evidence>
<name>B9SB53_RICCO</name>
<evidence type="ECO:0000313" key="4">
    <source>
        <dbReference type="Proteomes" id="UP000008311"/>
    </source>
</evidence>
<feature type="domain" description="Translocase of chloroplast 159/132 membrane anchor" evidence="2">
    <location>
        <begin position="111"/>
        <end position="188"/>
    </location>
</feature>
<evidence type="ECO:0000259" key="2">
    <source>
        <dbReference type="Pfam" id="PF11886"/>
    </source>
</evidence>
<proteinExistence type="predicted"/>
<evidence type="ECO:0000256" key="1">
    <source>
        <dbReference type="SAM" id="MobiDB-lite"/>
    </source>
</evidence>
<organism evidence="3 4">
    <name type="scientific">Ricinus communis</name>
    <name type="common">Castor bean</name>
    <dbReference type="NCBI Taxonomy" id="3988"/>
    <lineage>
        <taxon>Eukaryota</taxon>
        <taxon>Viridiplantae</taxon>
        <taxon>Streptophyta</taxon>
        <taxon>Embryophyta</taxon>
        <taxon>Tracheophyta</taxon>
        <taxon>Spermatophyta</taxon>
        <taxon>Magnoliopsida</taxon>
        <taxon>eudicotyledons</taxon>
        <taxon>Gunneridae</taxon>
        <taxon>Pentapetalae</taxon>
        <taxon>rosids</taxon>
        <taxon>fabids</taxon>
        <taxon>Malpighiales</taxon>
        <taxon>Euphorbiaceae</taxon>
        <taxon>Acalyphoideae</taxon>
        <taxon>Acalypheae</taxon>
        <taxon>Ricinus</taxon>
    </lineage>
</organism>
<sequence>MIKPRGSPDKLPLSQFVSSLLQYHPHPKLTVEQAGKDDVYSDVELLALSDSAKEDENDYDQLLPLNPLKKYQKKQWTEQLKKLKELKKKGKESRIDHGHSEEDRGPATKPAVPMPDFYLPSCFDSDCPSYRYRMLEPTSQVLVRPLLESQGWDHDIGFDGVGLDSNLVIAVKLPGAFFVQFIKDKKEF</sequence>
<protein>
    <recommendedName>
        <fullName evidence="2">Translocase of chloroplast 159/132 membrane anchor domain-containing protein</fullName>
    </recommendedName>
</protein>
<dbReference type="AlphaFoldDB" id="B9SB53"/>
<dbReference type="InParanoid" id="B9SB53"/>
<feature type="compositionally biased region" description="Basic and acidic residues" evidence="1">
    <location>
        <begin position="92"/>
        <end position="106"/>
    </location>
</feature>
<keyword evidence="4" id="KW-1185">Reference proteome</keyword>
<dbReference type="Pfam" id="PF11886">
    <property type="entry name" value="TOC159_MAD"/>
    <property type="match status" value="1"/>
</dbReference>
<gene>
    <name evidence="3" type="ORF">RCOM_0784930</name>
</gene>
<reference evidence="4" key="1">
    <citation type="journal article" date="2010" name="Nat. Biotechnol.">
        <title>Draft genome sequence of the oilseed species Ricinus communis.</title>
        <authorList>
            <person name="Chan A.P."/>
            <person name="Crabtree J."/>
            <person name="Zhao Q."/>
            <person name="Lorenzi H."/>
            <person name="Orvis J."/>
            <person name="Puiu D."/>
            <person name="Melake-Berhan A."/>
            <person name="Jones K.M."/>
            <person name="Redman J."/>
            <person name="Chen G."/>
            <person name="Cahoon E.B."/>
            <person name="Gedil M."/>
            <person name="Stanke M."/>
            <person name="Haas B.J."/>
            <person name="Wortman J.R."/>
            <person name="Fraser-Liggett C.M."/>
            <person name="Ravel J."/>
            <person name="Rabinowicz P.D."/>
        </authorList>
    </citation>
    <scope>NUCLEOTIDE SEQUENCE [LARGE SCALE GENOMIC DNA]</scope>
    <source>
        <strain evidence="4">cv. Hale</strain>
    </source>
</reference>
<dbReference type="EMBL" id="EQ973911">
    <property type="protein sequence ID" value="EEF39143.1"/>
    <property type="molecule type" value="Genomic_DNA"/>
</dbReference>
<accession>B9SB53</accession>
<feature type="region of interest" description="Disordered" evidence="1">
    <location>
        <begin position="84"/>
        <end position="111"/>
    </location>
</feature>
<dbReference type="STRING" id="3988.B9SB53"/>
<dbReference type="eggNOG" id="ENOG502QR60">
    <property type="taxonomic scope" value="Eukaryota"/>
</dbReference>
<dbReference type="InterPro" id="IPR024283">
    <property type="entry name" value="TOC159_MAD"/>
</dbReference>